<name>A0A8R1IPM3_CAEJA</name>
<evidence type="ECO:0000313" key="7">
    <source>
        <dbReference type="Proteomes" id="UP000005237"/>
    </source>
</evidence>
<reference evidence="7" key="1">
    <citation type="submission" date="2010-08" db="EMBL/GenBank/DDBJ databases">
        <authorList>
            <consortium name="Caenorhabditis japonica Sequencing Consortium"/>
            <person name="Wilson R.K."/>
        </authorList>
    </citation>
    <scope>NUCLEOTIDE SEQUENCE [LARGE SCALE GENOMIC DNA]</scope>
    <source>
        <strain evidence="7">DF5081</strain>
    </source>
</reference>
<evidence type="ECO:0000256" key="3">
    <source>
        <dbReference type="SAM" id="MobiDB-lite"/>
    </source>
</evidence>
<keyword evidence="2" id="KW-0333">Golgi apparatus</keyword>
<dbReference type="InterPro" id="IPR021930">
    <property type="entry name" value="Heparan_SO4_deacetylase_dom"/>
</dbReference>
<evidence type="ECO:0000256" key="1">
    <source>
        <dbReference type="ARBA" id="ARBA00004555"/>
    </source>
</evidence>
<proteinExistence type="predicted"/>
<organism evidence="6 7">
    <name type="scientific">Caenorhabditis japonica</name>
    <dbReference type="NCBI Taxonomy" id="281687"/>
    <lineage>
        <taxon>Eukaryota</taxon>
        <taxon>Metazoa</taxon>
        <taxon>Ecdysozoa</taxon>
        <taxon>Nematoda</taxon>
        <taxon>Chromadorea</taxon>
        <taxon>Rhabditida</taxon>
        <taxon>Rhabditina</taxon>
        <taxon>Rhabditomorpha</taxon>
        <taxon>Rhabditoidea</taxon>
        <taxon>Rhabditidae</taxon>
        <taxon>Peloderinae</taxon>
        <taxon>Caenorhabditis</taxon>
    </lineage>
</organism>
<dbReference type="InterPro" id="IPR056793">
    <property type="entry name" value="HSNSD_N"/>
</dbReference>
<dbReference type="Proteomes" id="UP000005237">
    <property type="component" value="Unassembled WGS sequence"/>
</dbReference>
<protein>
    <submittedName>
        <fullName evidence="6">HSNSD domain-containing protein</fullName>
    </submittedName>
</protein>
<dbReference type="GO" id="GO:0016787">
    <property type="term" value="F:hydrolase activity"/>
    <property type="evidence" value="ECO:0007669"/>
    <property type="project" value="InterPro"/>
</dbReference>
<dbReference type="AlphaFoldDB" id="A0A8R1IPM3"/>
<dbReference type="Pfam" id="PF12062">
    <property type="entry name" value="HSNSD-CE"/>
    <property type="match status" value="1"/>
</dbReference>
<dbReference type="Pfam" id="PF25119">
    <property type="entry name" value="HSNSD_N"/>
    <property type="match status" value="1"/>
</dbReference>
<reference evidence="6" key="2">
    <citation type="submission" date="2022-06" db="UniProtKB">
        <authorList>
            <consortium name="EnsemblMetazoa"/>
        </authorList>
    </citation>
    <scope>IDENTIFICATION</scope>
    <source>
        <strain evidence="6">DF5081</strain>
    </source>
</reference>
<evidence type="ECO:0000256" key="2">
    <source>
        <dbReference type="ARBA" id="ARBA00023034"/>
    </source>
</evidence>
<comment type="subcellular location">
    <subcellularLocation>
        <location evidence="1">Golgi apparatus</location>
    </subcellularLocation>
</comment>
<keyword evidence="7" id="KW-1185">Reference proteome</keyword>
<accession>A0A8R1IPM3</accession>
<evidence type="ECO:0000259" key="4">
    <source>
        <dbReference type="Pfam" id="PF12062"/>
    </source>
</evidence>
<feature type="domain" description="Heparan sulfate-N-deacetylase N-terminal" evidence="5">
    <location>
        <begin position="30"/>
        <end position="213"/>
    </location>
</feature>
<dbReference type="GO" id="GO:0005794">
    <property type="term" value="C:Golgi apparatus"/>
    <property type="evidence" value="ECO:0007669"/>
    <property type="project" value="UniProtKB-SubCell"/>
</dbReference>
<evidence type="ECO:0000259" key="5">
    <source>
        <dbReference type="Pfam" id="PF25119"/>
    </source>
</evidence>
<dbReference type="EnsemblMetazoa" id="CJA40865b.1">
    <property type="protein sequence ID" value="CJA40865b.1"/>
    <property type="gene ID" value="WBGene00216713"/>
</dbReference>
<feature type="region of interest" description="Disordered" evidence="3">
    <location>
        <begin position="1"/>
        <end position="20"/>
    </location>
</feature>
<dbReference type="GO" id="GO:0015016">
    <property type="term" value="F:heparan sulfate N-sulfotransferase activity"/>
    <property type="evidence" value="ECO:0007669"/>
    <property type="project" value="InterPro"/>
</dbReference>
<feature type="domain" description="Heparan sulphate-N-deacetylase deacetylase" evidence="4">
    <location>
        <begin position="223"/>
        <end position="294"/>
    </location>
</feature>
<evidence type="ECO:0000313" key="6">
    <source>
        <dbReference type="EnsemblMetazoa" id="CJA40865b.1"/>
    </source>
</evidence>
<sequence length="304" mass="35077">MSTIRNQRQQQPTKSANLSQKQWNRCENFVLNSQKFAFKAEAVSKNLPVLTTARKGRYSLIIVENYYKYLNMARWNRQLLDKYCKEYKVPVFSFISSKPNDQLKRIRIKGSSLWMWQNQRIQSLTATSSPIHKISKIGASRQFPPANSPSDWVLFESAPNFEPILTGTVKSGYERAVVVRDKGREDGVERILFGRNLTDFQVKMVFLDSLWWAMGDEKSVSMDRFIQVDIDDVFVGAQGTRIVEEDVRQLITAQHEFQSKYVENFQFMLGFSGSYFRNGDELEDRGDELLIGIVGPPKWSNALG</sequence>